<dbReference type="EMBL" id="RWGX01000004">
    <property type="protein sequence ID" value="RVU88581.1"/>
    <property type="molecule type" value="Genomic_DNA"/>
</dbReference>
<evidence type="ECO:0000313" key="1">
    <source>
        <dbReference type="EMBL" id="RVU88581.1"/>
    </source>
</evidence>
<proteinExistence type="predicted"/>
<dbReference type="Gene3D" id="3.90.1720.10">
    <property type="entry name" value="endopeptidase domain like (from Nostoc punctiforme)"/>
    <property type="match status" value="1"/>
</dbReference>
<dbReference type="AlphaFoldDB" id="A0AA94F3Z5"/>
<comment type="caution">
    <text evidence="1">The sequence shown here is derived from an EMBL/GenBank/DDBJ whole genome shotgun (WGS) entry which is preliminary data.</text>
</comment>
<gene>
    <name evidence="1" type="ORF">EJB19_10535</name>
</gene>
<organism evidence="1">
    <name type="scientific">Flavobacterium columnare</name>
    <dbReference type="NCBI Taxonomy" id="996"/>
    <lineage>
        <taxon>Bacteria</taxon>
        <taxon>Pseudomonadati</taxon>
        <taxon>Bacteroidota</taxon>
        <taxon>Flavobacteriia</taxon>
        <taxon>Flavobacteriales</taxon>
        <taxon>Flavobacteriaceae</taxon>
        <taxon>Flavobacterium</taxon>
    </lineage>
</organism>
<sequence length="647" mass="72966">MQDDKGKESAIHEYYVTAYHDGTQRVVSGNVDFTNTKTPEQRRQETIDHLEGKTKENDKILGHRGVVPRGQPVATVQPQPAPAKKDISKVYITDASNKAITSTVKGGVIRVWIESTGLKGKPIRFKLYEQDITENQLIIDKKDTLVSDMCFIDVTLNKVSKSLGDDLFEGSEQEFFVNIEVLETHSHIKSVVVDVDVKALKQDVPTNVTKLKVEQADAPKDNKTVICFYKQNDLIWGNKVSCDFRKKVVQICAELWGESKKIEMANGLMAVMRVETSSTFSASKIELISYTDKNGKKRKKYGGLSNDSILKLDKNFSGAVGLIQFTKAAIDALNKENSLTLTKRKLALMTNIEQLDYVKKYFQLYDWHKKIKTPEDIYLQVFAPIGINKDDDFVLYQRFNNPKNKTEEQSNKNYIANKSVDEENNNDGKIQRSEILTRYKTSFTEGLQSKESDFKCGLIKEEKKIDSEAGVLEDMKQLVSKHIPYSQAGVRNSMSEKGLKALDCSETVAIYLYKLGITNDVKLLSTLNMTTQKDFRTAIGSQNIDFVANSQNDDFKPQKGDIFVWRRSDGVGHTGIVYDYDVRSDLVTILEAIGSVGSADEKTNIKNGGDSKTNCSRVAIYKRKGKALNLHTGWKGYFKPKNYTKKL</sequence>
<protein>
    <submittedName>
        <fullName evidence="1">CHAP domain-containing protein</fullName>
    </submittedName>
</protein>
<accession>A0AA94F3Z5</accession>
<reference evidence="1" key="1">
    <citation type="submission" date="2018-12" db="EMBL/GenBank/DDBJ databases">
        <title>Draft genome sequence of Flaovobacterium columnare BGFS27 isolated from channel catfish in Alabama.</title>
        <authorList>
            <person name="Cai W."/>
            <person name="Arias C."/>
        </authorList>
    </citation>
    <scope>NUCLEOTIDE SEQUENCE [LARGE SCALE GENOMIC DNA]</scope>
    <source>
        <strain evidence="1">BGFS27</strain>
    </source>
</reference>
<name>A0AA94F3Z5_9FLAO</name>
<dbReference type="InterPro" id="IPR038765">
    <property type="entry name" value="Papain-like_cys_pep_sf"/>
</dbReference>
<dbReference type="RefSeq" id="WP_127822232.1">
    <property type="nucleotide sequence ID" value="NZ_RWGX02000012.1"/>
</dbReference>
<dbReference type="SUPFAM" id="SSF54001">
    <property type="entry name" value="Cysteine proteinases"/>
    <property type="match status" value="1"/>
</dbReference>